<evidence type="ECO:0000313" key="3">
    <source>
        <dbReference type="Proteomes" id="UP000034539"/>
    </source>
</evidence>
<dbReference type="Proteomes" id="UP000034539">
    <property type="component" value="Unassembled WGS sequence"/>
</dbReference>
<keyword evidence="1" id="KW-0812">Transmembrane</keyword>
<proteinExistence type="predicted"/>
<dbReference type="EMBL" id="LBXN01000015">
    <property type="protein sequence ID" value="KKR33528.1"/>
    <property type="molecule type" value="Genomic_DNA"/>
</dbReference>
<comment type="caution">
    <text evidence="2">The sequence shown here is derived from an EMBL/GenBank/DDBJ whole genome shotgun (WGS) entry which is preliminary data.</text>
</comment>
<keyword evidence="1" id="KW-1133">Transmembrane helix</keyword>
<evidence type="ECO:0000256" key="1">
    <source>
        <dbReference type="SAM" id="Phobius"/>
    </source>
</evidence>
<evidence type="ECO:0000313" key="2">
    <source>
        <dbReference type="EMBL" id="KKR33528.1"/>
    </source>
</evidence>
<dbReference type="AlphaFoldDB" id="A0A0G0Q038"/>
<name>A0A0G0Q038_9BACT</name>
<sequence length="209" mass="23494">MKNIFEKFFLKLCIFLLFITTLLIIIPDVVHAQRMIGRLGVTPVSEDTTIAEEAKGKEVWGRLQNKTIKCIDLKDEDFDVLGEYFMGQRVGVAHAAMNTMMRQMMGEAGEIQMHVSLGKSQSGCDKNVQFPTNGLRFLPMMGINGSSGSWGGGRYPMMGDFGGWGMMGGWNNGNYGWNIFGSVNSLLIIIFLTLGIIYFWKQITRREKK</sequence>
<organism evidence="2 3">
    <name type="scientific">Candidatus Gottesmanbacteria bacterium GW2011_GWC2_39_8</name>
    <dbReference type="NCBI Taxonomy" id="1618450"/>
    <lineage>
        <taxon>Bacteria</taxon>
        <taxon>Candidatus Gottesmaniibacteriota</taxon>
    </lineage>
</organism>
<keyword evidence="1" id="KW-0472">Membrane</keyword>
<gene>
    <name evidence="2" type="ORF">UT63_C0015G0009</name>
</gene>
<protein>
    <submittedName>
        <fullName evidence="2">Uncharacterized protein</fullName>
    </submittedName>
</protein>
<accession>A0A0G0Q038</accession>
<reference evidence="2 3" key="1">
    <citation type="journal article" date="2015" name="Nature">
        <title>rRNA introns, odd ribosomes, and small enigmatic genomes across a large radiation of phyla.</title>
        <authorList>
            <person name="Brown C.T."/>
            <person name="Hug L.A."/>
            <person name="Thomas B.C."/>
            <person name="Sharon I."/>
            <person name="Castelle C.J."/>
            <person name="Singh A."/>
            <person name="Wilkins M.J."/>
            <person name="Williams K.H."/>
            <person name="Banfield J.F."/>
        </authorList>
    </citation>
    <scope>NUCLEOTIDE SEQUENCE [LARGE SCALE GENOMIC DNA]</scope>
</reference>
<feature type="transmembrane region" description="Helical" evidence="1">
    <location>
        <begin position="175"/>
        <end position="200"/>
    </location>
</feature>